<dbReference type="Pfam" id="PF00240">
    <property type="entry name" value="ubiquitin"/>
    <property type="match status" value="1"/>
</dbReference>
<dbReference type="PROSITE" id="PS50234">
    <property type="entry name" value="VWFA"/>
    <property type="match status" value="1"/>
</dbReference>
<dbReference type="SUPFAM" id="SSF54236">
    <property type="entry name" value="Ubiquitin-like"/>
    <property type="match status" value="1"/>
</dbReference>
<gene>
    <name evidence="6" type="ORF">M0811_01407</name>
</gene>
<reference evidence="6" key="1">
    <citation type="submission" date="2022-10" db="EMBL/GenBank/DDBJ databases">
        <title>Novel sulphate-reducing endosymbionts in the free-living metamonad Anaeramoeba.</title>
        <authorList>
            <person name="Jerlstrom-Hultqvist J."/>
            <person name="Cepicka I."/>
            <person name="Gallot-Lavallee L."/>
            <person name="Salas-Leiva D."/>
            <person name="Curtis B.A."/>
            <person name="Zahonova K."/>
            <person name="Pipaliya S."/>
            <person name="Dacks J."/>
            <person name="Roger A.J."/>
        </authorList>
    </citation>
    <scope>NUCLEOTIDE SEQUENCE</scope>
    <source>
        <strain evidence="6">BMAN</strain>
    </source>
</reference>
<keyword evidence="7" id="KW-1185">Reference proteome</keyword>
<dbReference type="PROSITE" id="PS51468">
    <property type="entry name" value="VIT"/>
    <property type="match status" value="1"/>
</dbReference>
<evidence type="ECO:0000256" key="2">
    <source>
        <dbReference type="SAM" id="MobiDB-lite"/>
    </source>
</evidence>
<evidence type="ECO:0000313" key="6">
    <source>
        <dbReference type="EMBL" id="KAJ5072393.1"/>
    </source>
</evidence>
<feature type="compositionally biased region" description="Polar residues" evidence="2">
    <location>
        <begin position="702"/>
        <end position="713"/>
    </location>
</feature>
<dbReference type="SMART" id="SM00213">
    <property type="entry name" value="UBQ"/>
    <property type="match status" value="1"/>
</dbReference>
<dbReference type="PRINTS" id="PR00348">
    <property type="entry name" value="UBIQUITIN"/>
</dbReference>
<dbReference type="InterPro" id="IPR019956">
    <property type="entry name" value="Ubiquitin_dom"/>
</dbReference>
<keyword evidence="1" id="KW-0175">Coiled coil</keyword>
<accession>A0A9Q0LGM4</accession>
<feature type="region of interest" description="Disordered" evidence="2">
    <location>
        <begin position="701"/>
        <end position="721"/>
    </location>
</feature>
<name>A0A9Q0LGM4_ANAIG</name>
<dbReference type="InterPro" id="IPR000626">
    <property type="entry name" value="Ubiquitin-like_dom"/>
</dbReference>
<protein>
    <submittedName>
        <fullName evidence="6">von willebrand factor a domain-containing protein 5a</fullName>
    </submittedName>
</protein>
<dbReference type="Pfam" id="PF13768">
    <property type="entry name" value="VWA_3"/>
    <property type="match status" value="1"/>
</dbReference>
<evidence type="ECO:0000259" key="4">
    <source>
        <dbReference type="PROSITE" id="PS50234"/>
    </source>
</evidence>
<dbReference type="EMBL" id="JAPDFW010000081">
    <property type="protein sequence ID" value="KAJ5072393.1"/>
    <property type="molecule type" value="Genomic_DNA"/>
</dbReference>
<feature type="coiled-coil region" evidence="1">
    <location>
        <begin position="724"/>
        <end position="755"/>
    </location>
</feature>
<dbReference type="AlphaFoldDB" id="A0A9Q0LGM4"/>
<organism evidence="6 7">
    <name type="scientific">Anaeramoeba ignava</name>
    <name type="common">Anaerobic marine amoeba</name>
    <dbReference type="NCBI Taxonomy" id="1746090"/>
    <lineage>
        <taxon>Eukaryota</taxon>
        <taxon>Metamonada</taxon>
        <taxon>Anaeramoebidae</taxon>
        <taxon>Anaeramoeba</taxon>
    </lineage>
</organism>
<dbReference type="SMART" id="SM00327">
    <property type="entry name" value="VWA"/>
    <property type="match status" value="1"/>
</dbReference>
<dbReference type="PANTHER" id="PTHR45737">
    <property type="entry name" value="VON WILLEBRAND FACTOR A DOMAIN-CONTAINING PROTEIN 5A"/>
    <property type="match status" value="1"/>
</dbReference>
<feature type="domain" description="VIT" evidence="5">
    <location>
        <begin position="1"/>
        <end position="128"/>
    </location>
</feature>
<dbReference type="Gene3D" id="3.40.50.410">
    <property type="entry name" value="von Willebrand factor, type A domain"/>
    <property type="match status" value="1"/>
</dbReference>
<dbReference type="SUPFAM" id="SSF53300">
    <property type="entry name" value="vWA-like"/>
    <property type="match status" value="1"/>
</dbReference>
<dbReference type="InterPro" id="IPR036465">
    <property type="entry name" value="vWFA_dom_sf"/>
</dbReference>
<dbReference type="InterPro" id="IPR029071">
    <property type="entry name" value="Ubiquitin-like_domsf"/>
</dbReference>
<dbReference type="PROSITE" id="PS50053">
    <property type="entry name" value="UBIQUITIN_2"/>
    <property type="match status" value="1"/>
</dbReference>
<dbReference type="FunFam" id="3.10.20.90:FF:000160">
    <property type="entry name" value="Polyubiquitin-C"/>
    <property type="match status" value="1"/>
</dbReference>
<dbReference type="SMART" id="SM00609">
    <property type="entry name" value="VIT"/>
    <property type="match status" value="1"/>
</dbReference>
<dbReference type="Proteomes" id="UP001149090">
    <property type="component" value="Unassembled WGS sequence"/>
</dbReference>
<dbReference type="OrthoDB" id="312927at2759"/>
<dbReference type="OMA" id="MINDIEG"/>
<feature type="domain" description="Ubiquitin-like" evidence="3">
    <location>
        <begin position="627"/>
        <end position="702"/>
    </location>
</feature>
<dbReference type="InterPro" id="IPR013694">
    <property type="entry name" value="VIT"/>
</dbReference>
<dbReference type="Pfam" id="PF08487">
    <property type="entry name" value="VIT"/>
    <property type="match status" value="1"/>
</dbReference>
<dbReference type="Gene3D" id="3.10.20.90">
    <property type="entry name" value="Phosphatidylinositol 3-kinase Catalytic Subunit, Chain A, domain 1"/>
    <property type="match status" value="1"/>
</dbReference>
<evidence type="ECO:0000313" key="7">
    <source>
        <dbReference type="Proteomes" id="UP001149090"/>
    </source>
</evidence>
<evidence type="ECO:0000256" key="1">
    <source>
        <dbReference type="SAM" id="Coils"/>
    </source>
</evidence>
<dbReference type="InterPro" id="IPR002035">
    <property type="entry name" value="VWF_A"/>
</dbReference>
<feature type="domain" description="VWFA" evidence="4">
    <location>
        <begin position="276"/>
        <end position="456"/>
    </location>
</feature>
<evidence type="ECO:0000259" key="3">
    <source>
        <dbReference type="PROSITE" id="PS50053"/>
    </source>
</evidence>
<dbReference type="PANTHER" id="PTHR45737:SF6">
    <property type="entry name" value="VON WILLEBRAND FACTOR A DOMAIN-CONTAINING PROTEIN 5A"/>
    <property type="match status" value="1"/>
</dbReference>
<evidence type="ECO:0000259" key="5">
    <source>
        <dbReference type="PROSITE" id="PS51468"/>
    </source>
</evidence>
<sequence>MQIGLYEKNSSIPIPLINTTYSTEISDSSALVTVVQKYFNDDDSPLESVFVFPVDSNCSVCGLEVYLNEKHVVAKIKEKEKAQNIYQDAISIGNTGVVVSQKSREVLSTDIGNLLPKSQCVIKIKYVTELRSKELNKSQLFIPTTIIPRYLPVDFDANDMKHSEIINPVYISNKANIFEDENQEYLYGIQIKGKISTNSTIKNIVSTTHEIKSSIQDKNADFHFKFEDSDFGKDFVLEIETDDPKNQKAIIGCYNNTYSTICKFIPEKTTEMKKAELIFLLDRSGSMMGSRIQAVKETMNILLHSIPESCLFNVIGFGSNYEILFKDGSVKYNNKNLKIAKEKNEILDANLGGTELLAPLRHILSKPPLKDYPRLVFVLTDGAVMNTEQVLSLVKQNASNSTFFTFGIGDGVSRELVEGIAKLGNGQYEFIIGNEDIRSKVMRQLASAFTGLYSNIHLEWKNMKEPVFVSPHHLYQITPDMTYTIYAILQDDTPGELVLAANDPDGKPVSWSIKLDPKSSAIHNRSIQYIVAKQMINDLQNKNSKHHTSDGALIDGATQEIVDKEILSLGLANDMVTPFTSFVAVVENEDKTSQEEMALKRVPIYKPYVPRTYNNSQNNGYVGGGSTQGFVKTLTGKTITFSFDPSDSVDEVKQQIQDKEGIPTDQIRLVFAGRQLESGRSLADYNVQKESTLHLVLRMRGDSNSNSNSQPQIKRQEAELTESQKKRIEKIKKLQEQQQKKQEESKKEIQKVELANLVDPKLMDKIIGMQDANGSWSPSKDLYSLLGDKDKLLKEKPGNVPEDVWMTVLVIAFLQVKFDDKKVEWNLLVQKSMNWLNKNNQFDIEEMIKKAKELI</sequence>
<proteinExistence type="predicted"/>
<comment type="caution">
    <text evidence="6">The sequence shown here is derived from an EMBL/GenBank/DDBJ whole genome shotgun (WGS) entry which is preliminary data.</text>
</comment>